<dbReference type="PANTHER" id="PTHR10762:SF2">
    <property type="entry name" value="2-(3-AMINO-3-CARBOXYPROPYL)HISTIDINE SYNTHASE SUBUNIT 2"/>
    <property type="match status" value="1"/>
</dbReference>
<comment type="caution">
    <text evidence="14">The sequence shown here is derived from an EMBL/GenBank/DDBJ whole genome shotgun (WGS) entry which is preliminary data.</text>
</comment>
<evidence type="ECO:0000256" key="7">
    <source>
        <dbReference type="ARBA" id="ARBA00023004"/>
    </source>
</evidence>
<dbReference type="Gene3D" id="1.10.10.10">
    <property type="entry name" value="Winged helix-like DNA-binding domain superfamily/Winged helix DNA-binding domain"/>
    <property type="match status" value="1"/>
</dbReference>
<dbReference type="GO" id="GO:0003677">
    <property type="term" value="F:DNA binding"/>
    <property type="evidence" value="ECO:0007669"/>
    <property type="project" value="UniProtKB-KW"/>
</dbReference>
<dbReference type="Gene3D" id="3.40.50.11860">
    <property type="entry name" value="Diphthamide synthesis DPH1/DPH2 domain 3"/>
    <property type="match status" value="1"/>
</dbReference>
<feature type="domain" description="HTH CENPB-type" evidence="13">
    <location>
        <begin position="224"/>
        <end position="296"/>
    </location>
</feature>
<evidence type="ECO:0000256" key="1">
    <source>
        <dbReference type="ARBA" id="ARBA00001966"/>
    </source>
</evidence>
<dbReference type="SMART" id="SM00674">
    <property type="entry name" value="CENPB"/>
    <property type="match status" value="2"/>
</dbReference>
<evidence type="ECO:0000256" key="3">
    <source>
        <dbReference type="ARBA" id="ARBA00005156"/>
    </source>
</evidence>
<dbReference type="Pfam" id="PF01866">
    <property type="entry name" value="Diphthamide_syn"/>
    <property type="match status" value="1"/>
</dbReference>
<keyword evidence="10" id="KW-0539">Nucleus</keyword>
<dbReference type="SUPFAM" id="SSF46689">
    <property type="entry name" value="Homeodomain-like"/>
    <property type="match status" value="3"/>
</dbReference>
<dbReference type="PANTHER" id="PTHR10762">
    <property type="entry name" value="DIPHTHAMIDE BIOSYNTHESIS PROTEIN"/>
    <property type="match status" value="1"/>
</dbReference>
<evidence type="ECO:0000256" key="11">
    <source>
        <dbReference type="ARBA" id="ARBA00045159"/>
    </source>
</evidence>
<dbReference type="InterPro" id="IPR036388">
    <property type="entry name" value="WH-like_DNA-bd_sf"/>
</dbReference>
<organism evidence="14 15">
    <name type="scientific">Larinioides sclopetarius</name>
    <dbReference type="NCBI Taxonomy" id="280406"/>
    <lineage>
        <taxon>Eukaryota</taxon>
        <taxon>Metazoa</taxon>
        <taxon>Ecdysozoa</taxon>
        <taxon>Arthropoda</taxon>
        <taxon>Chelicerata</taxon>
        <taxon>Arachnida</taxon>
        <taxon>Araneae</taxon>
        <taxon>Araneomorphae</taxon>
        <taxon>Entelegynae</taxon>
        <taxon>Araneoidea</taxon>
        <taxon>Araneidae</taxon>
        <taxon>Larinioides</taxon>
    </lineage>
</organism>
<dbReference type="GO" id="GO:0046872">
    <property type="term" value="F:metal ion binding"/>
    <property type="evidence" value="ECO:0007669"/>
    <property type="project" value="UniProtKB-KW"/>
</dbReference>
<dbReference type="GO" id="GO:0051536">
    <property type="term" value="F:iron-sulfur cluster binding"/>
    <property type="evidence" value="ECO:0007669"/>
    <property type="project" value="UniProtKB-KW"/>
</dbReference>
<keyword evidence="8 12" id="KW-0411">Iron-sulfur</keyword>
<dbReference type="InterPro" id="IPR016435">
    <property type="entry name" value="DPH1/DPH2"/>
</dbReference>
<dbReference type="GO" id="GO:0005634">
    <property type="term" value="C:nucleus"/>
    <property type="evidence" value="ECO:0007669"/>
    <property type="project" value="UniProtKB-SubCell"/>
</dbReference>
<dbReference type="PROSITE" id="PS51253">
    <property type="entry name" value="HTH_CENPB"/>
    <property type="match status" value="2"/>
</dbReference>
<evidence type="ECO:0000256" key="5">
    <source>
        <dbReference type="ARBA" id="ARBA00021914"/>
    </source>
</evidence>
<dbReference type="FunFam" id="3.40.50.11860:FF:000001">
    <property type="entry name" value="2-(3-amino-3-carboxypropyl)histidine synthase subunit 2"/>
    <property type="match status" value="1"/>
</dbReference>
<dbReference type="InterPro" id="IPR042263">
    <property type="entry name" value="DPH1/DPH2_1"/>
</dbReference>
<name>A0AAV1Z277_9ARAC</name>
<gene>
    <name evidence="14" type="ORF">LARSCL_LOCUS2529</name>
</gene>
<evidence type="ECO:0000256" key="6">
    <source>
        <dbReference type="ARBA" id="ARBA00022723"/>
    </source>
</evidence>
<dbReference type="SFLD" id="SFLDG01121">
    <property type="entry name" value="Diphthamide_biosynthesis"/>
    <property type="match status" value="1"/>
</dbReference>
<proteinExistence type="inferred from homology"/>
<accession>A0AAV1Z277</accession>
<evidence type="ECO:0000256" key="2">
    <source>
        <dbReference type="ARBA" id="ARBA00004123"/>
    </source>
</evidence>
<keyword evidence="9" id="KW-0238">DNA-binding</keyword>
<dbReference type="InterPro" id="IPR010014">
    <property type="entry name" value="DHP2"/>
</dbReference>
<keyword evidence="15" id="KW-1185">Reference proteome</keyword>
<comment type="similarity">
    <text evidence="4 12">Belongs to the DPH1/DPH2 family. DPH2 subfamily.</text>
</comment>
<evidence type="ECO:0000313" key="14">
    <source>
        <dbReference type="EMBL" id="CAL1265439.1"/>
    </source>
</evidence>
<reference evidence="14 15" key="1">
    <citation type="submission" date="2024-04" db="EMBL/GenBank/DDBJ databases">
        <authorList>
            <person name="Rising A."/>
            <person name="Reimegard J."/>
            <person name="Sonavane S."/>
            <person name="Akerstrom W."/>
            <person name="Nylinder S."/>
            <person name="Hedman E."/>
            <person name="Kallberg Y."/>
        </authorList>
    </citation>
    <scope>NUCLEOTIDE SEQUENCE [LARGE SCALE GENOMIC DNA]</scope>
</reference>
<dbReference type="Pfam" id="PF04218">
    <property type="entry name" value="CENP-B_N"/>
    <property type="match status" value="1"/>
</dbReference>
<dbReference type="EMBL" id="CAXIEN010000017">
    <property type="protein sequence ID" value="CAL1265439.1"/>
    <property type="molecule type" value="Genomic_DNA"/>
</dbReference>
<dbReference type="InterPro" id="IPR006600">
    <property type="entry name" value="HTH_CenpB_DNA-bd_dom"/>
</dbReference>
<dbReference type="InterPro" id="IPR009057">
    <property type="entry name" value="Homeodomain-like_sf"/>
</dbReference>
<sequence length="839" mass="95357">MTAVAEDYKEVLESVIKSNELSAKMSKDSLLEYVSSFANSEFINRRKTMKTSYNRELDQRVYEWYVSETRKGEIISGPEICNKALEINNILGGSSDFKASTGWLKNFKYRHGISLGGGNCLTFQVDGHNSSERFIESSSNNIQNSLLPSHDGTLRTPPYKKRKHVMLSLKDKLDIITRLRKGEVATNLAREYNIGKSTVNDIKMKQDALLNYVSSFPNCDNMHRRKTMKSAFNKDLDKAVYRWYTECLKNGLPVSGPAICDKALDLNKEFGGDPDFKASSGWLQNFKIRHGLHFSVSGNGKDNFNDFNPQDLYPDIYLDEGNANSSECDNIRSNQNVCFPNNYDAILNVPDGNNISYKDTDESTISYKDSSENDISGNEIHDYGVSFHDESEQRCDKIELFHAFKTVIDWTKRQKECSSYDVINLLKLHNLACMKGMPAACNLDDSELVNSKIEKTKNEKRDESISFEEMYEIDRCVKWIKDNSFSKIALQFPENMLSDAMNVSLKLEEMTEKQTSILCDMLHESCCVDEVSAEHISADAVIHYGHSCLSPTKQFPVLYVFGKQAINIQDAADAFQNIFPDKNSHVILLYEVLYSYAIDSLAEELKEYDNLIISRLEIPGEDTKIFRASEVNEKTLFTKLHRHLLIPSELSLNNYKLFYVGSRPATLTNFMLTFKNSQFYSYNPQQKLAQVETLDVAKHLRRRYYYIAKAKEANIIGILVGTAGGAEHTSIITHLKELIKQASKKSYTFVVGKLKSAKLSNFAEVEIFVNVACAESTFSETKDFNQPIITPFELEIALNQGQQQTGYHIADFPKLFPEVASYLLSIQNTQVKCEIDDDD</sequence>
<evidence type="ECO:0000256" key="4">
    <source>
        <dbReference type="ARBA" id="ARBA00006179"/>
    </source>
</evidence>
<evidence type="ECO:0000259" key="13">
    <source>
        <dbReference type="PROSITE" id="PS51253"/>
    </source>
</evidence>
<dbReference type="InterPro" id="IPR007889">
    <property type="entry name" value="HTH_Psq"/>
</dbReference>
<dbReference type="AlphaFoldDB" id="A0AAV1Z277"/>
<evidence type="ECO:0000313" key="15">
    <source>
        <dbReference type="Proteomes" id="UP001497382"/>
    </source>
</evidence>
<dbReference type="SFLD" id="SFLDS00032">
    <property type="entry name" value="Radical_SAM_3-amino-3-carboxyp"/>
    <property type="match status" value="1"/>
</dbReference>
<comment type="function">
    <text evidence="11 12">Required for the first step of diphthamide biosynthesis, a post-translational modification of histidine which occurs in elongation factor 2. DPH1 and DPH2 transfer a 3-amino-3-carboxypropyl (ACP) group from S-adenosyl-L-methionine (SAM) to a histidine residue, the reaction is assisted by a reduction system comprising DPH3 and a NADH-dependent reductase. Facilitates the reduction of the catalytic iron-sulfur cluster found in the DPH1 subunit.</text>
</comment>
<comment type="cofactor">
    <cofactor evidence="1">
        <name>[4Fe-4S] cluster</name>
        <dbReference type="ChEBI" id="CHEBI:49883"/>
    </cofactor>
</comment>
<dbReference type="FunFam" id="3.40.50.11840:FF:000002">
    <property type="entry name" value="2-(3-amino-3-carboxypropyl)histidine synthase subunit 2"/>
    <property type="match status" value="1"/>
</dbReference>
<evidence type="ECO:0000256" key="10">
    <source>
        <dbReference type="ARBA" id="ARBA00023242"/>
    </source>
</evidence>
<keyword evidence="6 12" id="KW-0479">Metal-binding</keyword>
<dbReference type="GO" id="GO:0090560">
    <property type="term" value="F:2-(3-amino-3-carboxypropyl)histidine synthase activity"/>
    <property type="evidence" value="ECO:0007669"/>
    <property type="project" value="InterPro"/>
</dbReference>
<comment type="pathway">
    <text evidence="3 12">Protein modification; peptidyl-diphthamide biosynthesis.</text>
</comment>
<protein>
    <recommendedName>
        <fullName evidence="5 12">2-(3-amino-3-carboxypropyl)histidine synthase subunit 2</fullName>
    </recommendedName>
</protein>
<dbReference type="InterPro" id="IPR042265">
    <property type="entry name" value="DPH1/DPH2_3"/>
</dbReference>
<dbReference type="Pfam" id="PF03221">
    <property type="entry name" value="HTH_Tnp_Tc5"/>
    <property type="match status" value="2"/>
</dbReference>
<dbReference type="Proteomes" id="UP001497382">
    <property type="component" value="Unassembled WGS sequence"/>
</dbReference>
<evidence type="ECO:0000256" key="9">
    <source>
        <dbReference type="ARBA" id="ARBA00023125"/>
    </source>
</evidence>
<dbReference type="NCBIfam" id="TIGR00272">
    <property type="entry name" value="DPH2"/>
    <property type="match status" value="1"/>
</dbReference>
<evidence type="ECO:0000256" key="12">
    <source>
        <dbReference type="RuleBase" id="RU364133"/>
    </source>
</evidence>
<evidence type="ECO:0000256" key="8">
    <source>
        <dbReference type="ARBA" id="ARBA00023014"/>
    </source>
</evidence>
<keyword evidence="7 12" id="KW-0408">Iron</keyword>
<feature type="domain" description="HTH CENPB-type" evidence="13">
    <location>
        <begin position="45"/>
        <end position="117"/>
    </location>
</feature>
<comment type="subcellular location">
    <subcellularLocation>
        <location evidence="2">Nucleus</location>
    </subcellularLocation>
</comment>
<dbReference type="Gene3D" id="3.40.50.11840">
    <property type="entry name" value="Diphthamide synthesis DPH1/DPH2 domain 1"/>
    <property type="match status" value="1"/>
</dbReference>
<dbReference type="Gene3D" id="1.10.10.60">
    <property type="entry name" value="Homeodomain-like"/>
    <property type="match status" value="2"/>
</dbReference>
<dbReference type="GO" id="GO:0017183">
    <property type="term" value="P:protein histidyl modification to diphthamide"/>
    <property type="evidence" value="ECO:0007669"/>
    <property type="project" value="InterPro"/>
</dbReference>
<dbReference type="NCBIfam" id="TIGR00322">
    <property type="entry name" value="diphth2_R"/>
    <property type="match status" value="1"/>
</dbReference>